<protein>
    <submittedName>
        <fullName evidence="1">Uncharacterized protein</fullName>
    </submittedName>
</protein>
<name>A0ABQ9DIC5_9PASS</name>
<organism evidence="1 2">
    <name type="scientific">Willisornis vidua</name>
    <name type="common">Xingu scale-backed antbird</name>
    <dbReference type="NCBI Taxonomy" id="1566151"/>
    <lineage>
        <taxon>Eukaryota</taxon>
        <taxon>Metazoa</taxon>
        <taxon>Chordata</taxon>
        <taxon>Craniata</taxon>
        <taxon>Vertebrata</taxon>
        <taxon>Euteleostomi</taxon>
        <taxon>Archelosauria</taxon>
        <taxon>Archosauria</taxon>
        <taxon>Dinosauria</taxon>
        <taxon>Saurischia</taxon>
        <taxon>Theropoda</taxon>
        <taxon>Coelurosauria</taxon>
        <taxon>Aves</taxon>
        <taxon>Neognathae</taxon>
        <taxon>Neoaves</taxon>
        <taxon>Telluraves</taxon>
        <taxon>Australaves</taxon>
        <taxon>Passeriformes</taxon>
        <taxon>Thamnophilidae</taxon>
        <taxon>Willisornis</taxon>
    </lineage>
</organism>
<evidence type="ECO:0000313" key="2">
    <source>
        <dbReference type="Proteomes" id="UP001145742"/>
    </source>
</evidence>
<keyword evidence="2" id="KW-1185">Reference proteome</keyword>
<evidence type="ECO:0000313" key="1">
    <source>
        <dbReference type="EMBL" id="KAJ7420089.1"/>
    </source>
</evidence>
<comment type="caution">
    <text evidence="1">The sequence shown here is derived from an EMBL/GenBank/DDBJ whole genome shotgun (WGS) entry which is preliminary data.</text>
</comment>
<accession>A0ABQ9DIC5</accession>
<proteinExistence type="predicted"/>
<sequence>MSRQCVLTAPRASCTLGNIKRIMASRSREVILPLYSIIVRPCLEYFNRLWDPQYKKDVDEMEQLQRRVMKMLRGLEHLSCEDRLGELRLFRLESRRLRETFQCLKGAYKKDVEELFARACRDRTRGNGFKLAEGDMSTLQMPLTLVLCSEYRKDIEVLEHVQRRAMKVVKGLEHNEELLRKLRLFSLERRRLREDLTALYRTL</sequence>
<reference evidence="1" key="1">
    <citation type="submission" date="2019-10" db="EMBL/GenBank/DDBJ databases">
        <authorList>
            <person name="Soares A.E.R."/>
            <person name="Aleixo A."/>
            <person name="Schneider P."/>
            <person name="Miyaki C.Y."/>
            <person name="Schneider M.P."/>
            <person name="Mello C."/>
            <person name="Vasconcelos A.T.R."/>
        </authorList>
    </citation>
    <scope>NUCLEOTIDE SEQUENCE</scope>
    <source>
        <tissue evidence="1">Muscle</tissue>
    </source>
</reference>
<dbReference type="EMBL" id="WHWB01033411">
    <property type="protein sequence ID" value="KAJ7420089.1"/>
    <property type="molecule type" value="Genomic_DNA"/>
</dbReference>
<dbReference type="Proteomes" id="UP001145742">
    <property type="component" value="Unassembled WGS sequence"/>
</dbReference>
<gene>
    <name evidence="1" type="ORF">WISP_50318</name>
</gene>
<dbReference type="PANTHER" id="PTHR33332">
    <property type="entry name" value="REVERSE TRANSCRIPTASE DOMAIN-CONTAINING PROTEIN"/>
    <property type="match status" value="1"/>
</dbReference>